<dbReference type="KEGG" id="splr:C0J00_01230"/>
<dbReference type="Gene3D" id="2.60.530.10">
    <property type="entry name" value="Major cell-surface adhesin PAc"/>
    <property type="match status" value="1"/>
</dbReference>
<feature type="chain" id="PRO_5039521939" description="Glucan-binding protein C/Surface antigen I/II V-domain domain-containing protein" evidence="2">
    <location>
        <begin position="29"/>
        <end position="977"/>
    </location>
</feature>
<dbReference type="Pfam" id="PF08363">
    <property type="entry name" value="GbpC"/>
    <property type="match status" value="1"/>
</dbReference>
<evidence type="ECO:0000313" key="5">
    <source>
        <dbReference type="Proteomes" id="UP000238956"/>
    </source>
</evidence>
<dbReference type="InterPro" id="IPR036234">
    <property type="entry name" value="SA_I/II_PAC_V_sf"/>
</dbReference>
<evidence type="ECO:0000256" key="1">
    <source>
        <dbReference type="SAM" id="MobiDB-lite"/>
    </source>
</evidence>
<sequence>MEQRNQKLRIVSGVLFSSALFMSSQVQAQADTTASPVSSTVASPATPPESTSSNIGSSQPIATSGDASLNSRLARAQTEGVLVVEAPTEIVASASDQAQDYQAQVATVDAVTKQYQTEKAQYLKNDQNYKDYLAKQSQYQKELATYQAYQKEKAIYDQQMKAYNLEKASYDMAYAEAQGHTTETGYLPEVLAQNLIFRLEPDAVQTITGKVLSDEQLSKAIKNHVGWIDPGTILGSPKLVTVTSRHKNNSVLMAVGDTVVVDYSDLQHSSFSGHTIKTVRYTYRLVSTSHYSGQVIFQALSDPTVTSFTHVYHKDAKTSSAFDMEMTVQFFDANGKELLPTPENYALTSFASLNSLNGEGEYVGDYNGQFLPINGSTISVQNGRAANFTNTKQIDVVGEWDDKDNPNAYIGAIVGKSTERIRFHFGNSKGSAIWFAFNSDVKVSGGLLTPPKAPVAPKVVMKPLAPKVVAKPVAPLRPIVFYHQVKVIIPKLSQVVRPSKPTKRATSSPNRAKVSPKPSVATVKVNKVTYKPKPIPVYYTSNTVFSTPATLNYLKSFSSNIVSLPPKLNPVNKKTSIKKTNSYYIDQLSSEQIDWFRRNIGVYDKKLKDYNISRDEVRALVSYLKDVQKMAIKKYGKNNHDKINHAVANAIAGINYDQSKDQKLVNDFNLIDYKKSKYYDKASRVVNSSHKNYYKVDLSHMMMPIATSYKSVWWKELIKTAMSDTSFGRQVPESFFWLNSLVGDFYTNIDQIDRNADNDAYILKKRTNSQSPDLVTNFINLYGKKYNRAYTYQKQFDSNKKKEKQAQIAARFSLGLGAIVAVSLLKKFGSKVVAFVKSIPSKAKQIKNTKVKQITHRLKPAVKVVKRYMKPAPKPIKRHLKPAVKIKAIKRYVKPVLKPITYRLKPAIKTVKRYVKPAIRAVKPYIRPVIRAVKPYIRPVIRAVKPYIRPVIRAVKPYTRPITRFVKKVFKGRKRKR</sequence>
<dbReference type="InterPro" id="IPR013574">
    <property type="entry name" value="Glucan-bd_C/Surface_Ag-I/II_V"/>
</dbReference>
<evidence type="ECO:0000259" key="3">
    <source>
        <dbReference type="Pfam" id="PF08363"/>
    </source>
</evidence>
<organism evidence="4 5">
    <name type="scientific">Streptococcus pluranimalium</name>
    <dbReference type="NCBI Taxonomy" id="82348"/>
    <lineage>
        <taxon>Bacteria</taxon>
        <taxon>Bacillati</taxon>
        <taxon>Bacillota</taxon>
        <taxon>Bacilli</taxon>
        <taxon>Lactobacillales</taxon>
        <taxon>Streptococcaceae</taxon>
        <taxon>Streptococcus</taxon>
    </lineage>
</organism>
<dbReference type="AlphaFoldDB" id="A0A2L0D2B7"/>
<proteinExistence type="predicted"/>
<accession>A0A2L0D2B7</accession>
<feature type="region of interest" description="Disordered" evidence="1">
    <location>
        <begin position="498"/>
        <end position="517"/>
    </location>
</feature>
<evidence type="ECO:0000313" key="4">
    <source>
        <dbReference type="EMBL" id="AUW95844.1"/>
    </source>
</evidence>
<evidence type="ECO:0000256" key="2">
    <source>
        <dbReference type="SAM" id="SignalP"/>
    </source>
</evidence>
<feature type="compositionally biased region" description="Polar residues" evidence="1">
    <location>
        <begin position="54"/>
        <end position="66"/>
    </location>
</feature>
<dbReference type="SUPFAM" id="SSF74914">
    <property type="entry name" value="V-region of surface antigen I/II (SA I/II, PAC)"/>
    <property type="match status" value="1"/>
</dbReference>
<gene>
    <name evidence="4" type="ORF">C0J00_01230</name>
</gene>
<feature type="region of interest" description="Disordered" evidence="1">
    <location>
        <begin position="36"/>
        <end position="66"/>
    </location>
</feature>
<keyword evidence="2" id="KW-0732">Signal</keyword>
<feature type="compositionally biased region" description="Low complexity" evidence="1">
    <location>
        <begin position="36"/>
        <end position="53"/>
    </location>
</feature>
<reference evidence="4 5" key="1">
    <citation type="submission" date="2017-12" db="EMBL/GenBank/DDBJ databases">
        <authorList>
            <person name="Hurst M.R.H."/>
        </authorList>
    </citation>
    <scope>NUCLEOTIDE SEQUENCE [LARGE SCALE GENOMIC DNA]</scope>
    <source>
        <strain evidence="4 5">TH11417</strain>
    </source>
</reference>
<feature type="signal peptide" evidence="2">
    <location>
        <begin position="1"/>
        <end position="28"/>
    </location>
</feature>
<name>A0A2L0D2B7_9STRE</name>
<reference evidence="4 5" key="2">
    <citation type="submission" date="2018-02" db="EMBL/GenBank/DDBJ databases">
        <title>Whole genome sequencing analysis of Streptococcus pluranimalium isolated from cattle infected mastitis in China.</title>
        <authorList>
            <person name="Zhang J.-R."/>
            <person name="Hu G.-Z."/>
        </authorList>
    </citation>
    <scope>NUCLEOTIDE SEQUENCE [LARGE SCALE GENOMIC DNA]</scope>
    <source>
        <strain evidence="4 5">TH11417</strain>
    </source>
</reference>
<protein>
    <recommendedName>
        <fullName evidence="3">Glucan-binding protein C/Surface antigen I/II V-domain domain-containing protein</fullName>
    </recommendedName>
</protein>
<dbReference type="Proteomes" id="UP000238956">
    <property type="component" value="Chromosome"/>
</dbReference>
<dbReference type="EMBL" id="CP025536">
    <property type="protein sequence ID" value="AUW95844.1"/>
    <property type="molecule type" value="Genomic_DNA"/>
</dbReference>
<feature type="domain" description="Glucan-binding protein C/Surface antigen I/II V-domain" evidence="3">
    <location>
        <begin position="241"/>
        <end position="438"/>
    </location>
</feature>
<keyword evidence="5" id="KW-1185">Reference proteome</keyword>